<evidence type="ECO:0000256" key="3">
    <source>
        <dbReference type="PROSITE-ProRule" id="PRU00708"/>
    </source>
</evidence>
<name>A0A0K9PD36_ZOSMR</name>
<dbReference type="Pfam" id="PF13041">
    <property type="entry name" value="PPR_2"/>
    <property type="match status" value="2"/>
</dbReference>
<dbReference type="PANTHER" id="PTHR47926">
    <property type="entry name" value="PENTATRICOPEPTIDE REPEAT-CONTAINING PROTEIN"/>
    <property type="match status" value="1"/>
</dbReference>
<dbReference type="Gene3D" id="1.25.40.10">
    <property type="entry name" value="Tetratricopeptide repeat domain"/>
    <property type="match status" value="4"/>
</dbReference>
<comment type="similarity">
    <text evidence="1">Belongs to the PPR family. PCMP-H subfamily.</text>
</comment>
<dbReference type="EMBL" id="LFYR01000940">
    <property type="protein sequence ID" value="KMZ66899.1"/>
    <property type="molecule type" value="Genomic_DNA"/>
</dbReference>
<evidence type="ECO:0000313" key="4">
    <source>
        <dbReference type="EMBL" id="KMZ66899.1"/>
    </source>
</evidence>
<organism evidence="4 5">
    <name type="scientific">Zostera marina</name>
    <name type="common">Eelgrass</name>
    <dbReference type="NCBI Taxonomy" id="29655"/>
    <lineage>
        <taxon>Eukaryota</taxon>
        <taxon>Viridiplantae</taxon>
        <taxon>Streptophyta</taxon>
        <taxon>Embryophyta</taxon>
        <taxon>Tracheophyta</taxon>
        <taxon>Spermatophyta</taxon>
        <taxon>Magnoliopsida</taxon>
        <taxon>Liliopsida</taxon>
        <taxon>Zosteraceae</taxon>
        <taxon>Zostera</taxon>
    </lineage>
</organism>
<dbReference type="STRING" id="29655.A0A0K9PD36"/>
<keyword evidence="2" id="KW-0677">Repeat</keyword>
<dbReference type="NCBIfam" id="TIGR00756">
    <property type="entry name" value="PPR"/>
    <property type="match status" value="4"/>
</dbReference>
<dbReference type="OMA" id="ACRMHNE"/>
<dbReference type="PANTHER" id="PTHR47926:SF413">
    <property type="entry name" value="REPEAT (TPR)-LIKE SUPERFAMILY PROTEIN, PUTATIVE-RELATED"/>
    <property type="match status" value="1"/>
</dbReference>
<dbReference type="AlphaFoldDB" id="A0A0K9PD36"/>
<feature type="repeat" description="PPR" evidence="3">
    <location>
        <begin position="386"/>
        <end position="420"/>
    </location>
</feature>
<dbReference type="GO" id="GO:0003723">
    <property type="term" value="F:RNA binding"/>
    <property type="evidence" value="ECO:0007669"/>
    <property type="project" value="InterPro"/>
</dbReference>
<reference evidence="5" key="1">
    <citation type="journal article" date="2016" name="Nature">
        <title>The genome of the seagrass Zostera marina reveals angiosperm adaptation to the sea.</title>
        <authorList>
            <person name="Olsen J.L."/>
            <person name="Rouze P."/>
            <person name="Verhelst B."/>
            <person name="Lin Y.-C."/>
            <person name="Bayer T."/>
            <person name="Collen J."/>
            <person name="Dattolo E."/>
            <person name="De Paoli E."/>
            <person name="Dittami S."/>
            <person name="Maumus F."/>
            <person name="Michel G."/>
            <person name="Kersting A."/>
            <person name="Lauritano C."/>
            <person name="Lohaus R."/>
            <person name="Toepel M."/>
            <person name="Tonon T."/>
            <person name="Vanneste K."/>
            <person name="Amirebrahimi M."/>
            <person name="Brakel J."/>
            <person name="Bostroem C."/>
            <person name="Chovatia M."/>
            <person name="Grimwood J."/>
            <person name="Jenkins J.W."/>
            <person name="Jueterbock A."/>
            <person name="Mraz A."/>
            <person name="Stam W.T."/>
            <person name="Tice H."/>
            <person name="Bornberg-Bauer E."/>
            <person name="Green P.J."/>
            <person name="Pearson G.A."/>
            <person name="Procaccini G."/>
            <person name="Duarte C.M."/>
            <person name="Schmutz J."/>
            <person name="Reusch T.B.H."/>
            <person name="Van de Peer Y."/>
        </authorList>
    </citation>
    <scope>NUCLEOTIDE SEQUENCE [LARGE SCALE GENOMIC DNA]</scope>
    <source>
        <strain evidence="5">cv. Finnish</strain>
    </source>
</reference>
<dbReference type="SUPFAM" id="SSF48452">
    <property type="entry name" value="TPR-like"/>
    <property type="match status" value="1"/>
</dbReference>
<feature type="repeat" description="PPR" evidence="3">
    <location>
        <begin position="284"/>
        <end position="318"/>
    </location>
</feature>
<dbReference type="GO" id="GO:0009451">
    <property type="term" value="P:RNA modification"/>
    <property type="evidence" value="ECO:0007669"/>
    <property type="project" value="InterPro"/>
</dbReference>
<dbReference type="InterPro" id="IPR002885">
    <property type="entry name" value="PPR_rpt"/>
</dbReference>
<dbReference type="InterPro" id="IPR046960">
    <property type="entry name" value="PPR_At4g14850-like_plant"/>
</dbReference>
<protein>
    <submittedName>
        <fullName evidence="4">Putative Pentatricopeptide repeat-containing protein</fullName>
    </submittedName>
</protein>
<dbReference type="InterPro" id="IPR011990">
    <property type="entry name" value="TPR-like_helical_dom_sf"/>
</dbReference>
<feature type="repeat" description="PPR" evidence="3">
    <location>
        <begin position="523"/>
        <end position="557"/>
    </location>
</feature>
<evidence type="ECO:0000256" key="1">
    <source>
        <dbReference type="ARBA" id="ARBA00006643"/>
    </source>
</evidence>
<dbReference type="Proteomes" id="UP000036987">
    <property type="component" value="Unassembled WGS sequence"/>
</dbReference>
<dbReference type="OrthoDB" id="185373at2759"/>
<dbReference type="Pfam" id="PF20431">
    <property type="entry name" value="E_motif"/>
    <property type="match status" value="1"/>
</dbReference>
<proteinExistence type="inferred from homology"/>
<keyword evidence="5" id="KW-1185">Reference proteome</keyword>
<evidence type="ECO:0000256" key="2">
    <source>
        <dbReference type="ARBA" id="ARBA00022737"/>
    </source>
</evidence>
<feature type="repeat" description="PPR" evidence="3">
    <location>
        <begin position="222"/>
        <end position="256"/>
    </location>
</feature>
<accession>A0A0K9PD36</accession>
<dbReference type="Pfam" id="PF01535">
    <property type="entry name" value="PPR"/>
    <property type="match status" value="5"/>
</dbReference>
<gene>
    <name evidence="4" type="ORF">ZOSMA_283G00220</name>
</gene>
<dbReference type="InterPro" id="IPR046848">
    <property type="entry name" value="E_motif"/>
</dbReference>
<dbReference type="FunFam" id="1.25.40.10:FF:000184">
    <property type="entry name" value="Pentatricopeptide repeat-containing protein, chloroplastic"/>
    <property type="match status" value="1"/>
</dbReference>
<evidence type="ECO:0000313" key="5">
    <source>
        <dbReference type="Proteomes" id="UP000036987"/>
    </source>
</evidence>
<comment type="caution">
    <text evidence="4">The sequence shown here is derived from an EMBL/GenBank/DDBJ whole genome shotgun (WGS) entry which is preliminary data.</text>
</comment>
<sequence>MSTVGIIGSPPRWVSHRRLLEQTITDLNNCSKLNSTKQIHAQLFKANLHLSLFVASKLISAYSLSRHLDLAVAVFKQIPDPNAHLFNTLIRAHSSSHNPFGAFLAFIEMQKVGIPSDNFTYPLLLKAAISSDINHHTLSLVKMVHTHIIISGLSDVDIFIPNSLIDSYSKCGSYNGNHFARKVFDEMAHKDVVSWNSLIGGLVRCGDMDQGRNLFDVMPERDTVSWNTILDGYSKTGKMDVAFKFFEKMPNRNVVSWSTMISGYCKKGDMDMARFLFDRMPVRNLVTWTIIISGYAAKAITLEADILFDIMLRSGFKPDEATMVSILASCAESGLLDLGQKLHVYILKNWRIKCTTTLANSLLHMYAKCGNIDKAWMVFKNTISPDRVSWNSIIQGLAVHGQGKRALQLFSQMKNSGITPDGMTYIAVISACTHTGLVEDGRWYFSIMKTDHNITPQIEHYGCMIDLLARGGLLSEAFELANNMSFEPSAIIWGSLLSACRTHNDVDMAEKVVDRLVKLDPSDSGVYAIMSNIYANAGRWDGMAKLRKQMKHSGVEKLSGFSSIEIGNVIHEFTVADQSHPHAKRILTMIDKLGKHLKLVGCVPTRSTLLGV</sequence>
<feature type="repeat" description="PPR" evidence="3">
    <location>
        <begin position="191"/>
        <end position="221"/>
    </location>
</feature>
<dbReference type="PROSITE" id="PS51375">
    <property type="entry name" value="PPR"/>
    <property type="match status" value="5"/>
</dbReference>
<dbReference type="FunFam" id="1.25.40.10:FF:000333">
    <property type="entry name" value="Pentatricopeptide repeat-containing protein"/>
    <property type="match status" value="1"/>
</dbReference>